<accession>A0ABN5VTF0</accession>
<dbReference type="Proteomes" id="UP001321542">
    <property type="component" value="Chromosome"/>
</dbReference>
<evidence type="ECO:0000313" key="2">
    <source>
        <dbReference type="EMBL" id="BBC36456.1"/>
    </source>
</evidence>
<feature type="signal peptide" evidence="1">
    <location>
        <begin position="1"/>
        <end position="35"/>
    </location>
</feature>
<feature type="chain" id="PRO_5047003378" description="Lipoprotein" evidence="1">
    <location>
        <begin position="36"/>
        <end position="169"/>
    </location>
</feature>
<reference evidence="2 3" key="2">
    <citation type="journal article" date="2023" name="ChemBioChem">
        <title>Acyltransferase Domain Exchange between Two Independent Type I Polyketide Synthases in the Same Producer Strain of Macrolide Antibiotics.</title>
        <authorList>
            <person name="Kudo F."/>
            <person name="Kishikawa K."/>
            <person name="Tsuboi K."/>
            <person name="Kido T."/>
            <person name="Usui T."/>
            <person name="Hashimoto J."/>
            <person name="Shin-Ya K."/>
            <person name="Miyanaga A."/>
            <person name="Eguchi T."/>
        </authorList>
    </citation>
    <scope>NUCLEOTIDE SEQUENCE [LARGE SCALE GENOMIC DNA]</scope>
    <source>
        <strain evidence="2 3">A-8890</strain>
    </source>
</reference>
<name>A0ABN5VTF0_9ACTN</name>
<gene>
    <name evidence="2" type="ORF">SGFS_077500</name>
</gene>
<keyword evidence="1" id="KW-0732">Signal</keyword>
<evidence type="ECO:0000313" key="3">
    <source>
        <dbReference type="Proteomes" id="UP001321542"/>
    </source>
</evidence>
<dbReference type="EMBL" id="AP018448">
    <property type="protein sequence ID" value="BBC36456.1"/>
    <property type="molecule type" value="Genomic_DNA"/>
</dbReference>
<dbReference type="RefSeq" id="WP_286256711.1">
    <property type="nucleotide sequence ID" value="NZ_AP018448.1"/>
</dbReference>
<organism evidence="2 3">
    <name type="scientific">Streptomyces graminofaciens</name>
    <dbReference type="NCBI Taxonomy" id="68212"/>
    <lineage>
        <taxon>Bacteria</taxon>
        <taxon>Bacillati</taxon>
        <taxon>Actinomycetota</taxon>
        <taxon>Actinomycetes</taxon>
        <taxon>Kitasatosporales</taxon>
        <taxon>Streptomycetaceae</taxon>
        <taxon>Streptomyces</taxon>
    </lineage>
</organism>
<evidence type="ECO:0000256" key="1">
    <source>
        <dbReference type="SAM" id="SignalP"/>
    </source>
</evidence>
<keyword evidence="3" id="KW-1185">Reference proteome</keyword>
<proteinExistence type="predicted"/>
<sequence length="169" mass="16696">MRRSLTRSRTRPHPRKHRTLGVALATGALATGALAFAPGAAAVTPATATITANCGIYGSGQATLTATQSGTAATITLTSSIAAPLALSADSITSTLTFVKASGGTTVFSGTKNPAMATGDAVTVGPLSGTVAPGDSLDAYGGSLKMVIFGITVTCRAQGPQLPGPFVFD</sequence>
<reference evidence="2 3" key="1">
    <citation type="journal article" date="2010" name="ChemBioChem">
        <title>Cloning and characterization of the biosynthetic gene cluster of 16-membered macrolide antibiotic FD-891: involvement of a dual functional cytochrome P450 monooxygenase catalyzing epoxidation and hydroxylation.</title>
        <authorList>
            <person name="Kudo F."/>
            <person name="Motegi A."/>
            <person name="Mizoue K."/>
            <person name="Eguchi T."/>
        </authorList>
    </citation>
    <scope>NUCLEOTIDE SEQUENCE [LARGE SCALE GENOMIC DNA]</scope>
    <source>
        <strain evidence="2 3">A-8890</strain>
    </source>
</reference>
<evidence type="ECO:0008006" key="4">
    <source>
        <dbReference type="Google" id="ProtNLM"/>
    </source>
</evidence>
<protein>
    <recommendedName>
        <fullName evidence="4">Lipoprotein</fullName>
    </recommendedName>
</protein>